<evidence type="ECO:0000256" key="4">
    <source>
        <dbReference type="SAM" id="MobiDB-lite"/>
    </source>
</evidence>
<dbReference type="AlphaFoldDB" id="A0A3N4IGB6"/>
<sequence length="651" mass="70279">MARAAAKPKASAKTAVTNGDDKSASPDASTKVCRHPHRLSSSSNFNLLQQAATAPNKKRLASESVEKDDDETRPKRDAKKPKRLGDEAPPLAEHKVQKTSTKKTTTTKATARVKKSAASAAKTTTTKAAAKTVTKKTTAAKVTKKNADTKSKVTKKTSVKKTAGARRQTKKRSLSPEAVEKALEEKPKPAPRKRRLVAEVVVEEHKPTAPRYIKPRTKAVREFTFRSEKQLTVFVTGTGDMGEIGLGGHITEAKRPKLIPTLKDVGVVQTASGGMHTLCLTKDNKIYSWGVNDQGALGRPTDYEAPTRDADADSDSEDEVDLNPLESTPGLVEGLPEGKQFVKLAAGDSISIAVTEDGLVYGWGTFRNDEGILGFSETIDVARRPELIQGVQDVVDVACGVNHVLALTRYGKVYAWGSGGQFQLGRRIVERRAKSGLTPSEIGLASRIVAIGAGSYHSFAIDEKERVFAWGLNQFLQCGQLGPKQEYGEEDNTILTQPTEVKSLAGKHVVEIDGGEHHSIARCEDGTVLAWGRTDSHAVGLDFDAMDQEALYRNENNRPQFVKEPTVVPGIKASSITAGSNSSLAISAEDRGVYAWGYNDQYQCGFAGGDYIKTPQRIINDAVRDIEFLQISAGGQFSILSGAPAEKKAEE</sequence>
<keyword evidence="2" id="KW-0677">Repeat</keyword>
<accession>A0A3N4IGB6</accession>
<dbReference type="STRING" id="1160509.A0A3N4IGB6"/>
<organism evidence="6 7">
    <name type="scientific">Ascobolus immersus RN42</name>
    <dbReference type="NCBI Taxonomy" id="1160509"/>
    <lineage>
        <taxon>Eukaryota</taxon>
        <taxon>Fungi</taxon>
        <taxon>Dikarya</taxon>
        <taxon>Ascomycota</taxon>
        <taxon>Pezizomycotina</taxon>
        <taxon>Pezizomycetes</taxon>
        <taxon>Pezizales</taxon>
        <taxon>Ascobolaceae</taxon>
        <taxon>Ascobolus</taxon>
    </lineage>
</organism>
<gene>
    <name evidence="6" type="ORF">BJ508DRAFT_57389</name>
</gene>
<feature type="repeat" description="RCC1" evidence="3">
    <location>
        <begin position="526"/>
        <end position="589"/>
    </location>
</feature>
<dbReference type="Pfam" id="PF25390">
    <property type="entry name" value="WD40_RLD"/>
    <property type="match status" value="1"/>
</dbReference>
<evidence type="ECO:0000313" key="7">
    <source>
        <dbReference type="Proteomes" id="UP000275078"/>
    </source>
</evidence>
<feature type="repeat" description="RCC1" evidence="3">
    <location>
        <begin position="231"/>
        <end position="283"/>
    </location>
</feature>
<protein>
    <submittedName>
        <fullName evidence="6">RCC1/BLIP-II</fullName>
    </submittedName>
</protein>
<evidence type="ECO:0000256" key="2">
    <source>
        <dbReference type="ARBA" id="ARBA00022737"/>
    </source>
</evidence>
<feature type="compositionally biased region" description="Basic and acidic residues" evidence="4">
    <location>
        <begin position="60"/>
        <end position="75"/>
    </location>
</feature>
<feature type="repeat" description="RCC1" evidence="3">
    <location>
        <begin position="284"/>
        <end position="357"/>
    </location>
</feature>
<feature type="compositionally biased region" description="Basic residues" evidence="4">
    <location>
        <begin position="152"/>
        <end position="173"/>
    </location>
</feature>
<dbReference type="GO" id="GO:0005737">
    <property type="term" value="C:cytoplasm"/>
    <property type="evidence" value="ECO:0007669"/>
    <property type="project" value="TreeGrafter"/>
</dbReference>
<feature type="repeat" description="RCC1" evidence="3">
    <location>
        <begin position="358"/>
        <end position="410"/>
    </location>
</feature>
<feature type="repeat" description="RCC1" evidence="3">
    <location>
        <begin position="411"/>
        <end position="464"/>
    </location>
</feature>
<dbReference type="PRINTS" id="PR00633">
    <property type="entry name" value="RCCNDNSATION"/>
</dbReference>
<dbReference type="GO" id="GO:0005085">
    <property type="term" value="F:guanyl-nucleotide exchange factor activity"/>
    <property type="evidence" value="ECO:0007669"/>
    <property type="project" value="TreeGrafter"/>
</dbReference>
<feature type="domain" description="RCC1-like" evidence="5">
    <location>
        <begin position="232"/>
        <end position="639"/>
    </location>
</feature>
<proteinExistence type="predicted"/>
<keyword evidence="7" id="KW-1185">Reference proteome</keyword>
<dbReference type="OrthoDB" id="61110at2759"/>
<feature type="repeat" description="RCC1" evidence="3">
    <location>
        <begin position="591"/>
        <end position="644"/>
    </location>
</feature>
<dbReference type="Gene3D" id="2.130.10.30">
    <property type="entry name" value="Regulator of chromosome condensation 1/beta-lactamase-inhibitor protein II"/>
    <property type="match status" value="1"/>
</dbReference>
<evidence type="ECO:0000256" key="3">
    <source>
        <dbReference type="PROSITE-ProRule" id="PRU00235"/>
    </source>
</evidence>
<dbReference type="Proteomes" id="UP000275078">
    <property type="component" value="Unassembled WGS sequence"/>
</dbReference>
<feature type="compositionally biased region" description="Low complexity" evidence="4">
    <location>
        <begin position="98"/>
        <end position="141"/>
    </location>
</feature>
<feature type="compositionally biased region" description="Polar residues" evidence="4">
    <location>
        <begin position="44"/>
        <end position="53"/>
    </location>
</feature>
<dbReference type="InterPro" id="IPR051553">
    <property type="entry name" value="Ran_GTPase-activating"/>
</dbReference>
<reference evidence="6 7" key="1">
    <citation type="journal article" date="2018" name="Nat. Ecol. Evol.">
        <title>Pezizomycetes genomes reveal the molecular basis of ectomycorrhizal truffle lifestyle.</title>
        <authorList>
            <person name="Murat C."/>
            <person name="Payen T."/>
            <person name="Noel B."/>
            <person name="Kuo A."/>
            <person name="Morin E."/>
            <person name="Chen J."/>
            <person name="Kohler A."/>
            <person name="Krizsan K."/>
            <person name="Balestrini R."/>
            <person name="Da Silva C."/>
            <person name="Montanini B."/>
            <person name="Hainaut M."/>
            <person name="Levati E."/>
            <person name="Barry K.W."/>
            <person name="Belfiori B."/>
            <person name="Cichocki N."/>
            <person name="Clum A."/>
            <person name="Dockter R.B."/>
            <person name="Fauchery L."/>
            <person name="Guy J."/>
            <person name="Iotti M."/>
            <person name="Le Tacon F."/>
            <person name="Lindquist E.A."/>
            <person name="Lipzen A."/>
            <person name="Malagnac F."/>
            <person name="Mello A."/>
            <person name="Molinier V."/>
            <person name="Miyauchi S."/>
            <person name="Poulain J."/>
            <person name="Riccioni C."/>
            <person name="Rubini A."/>
            <person name="Sitrit Y."/>
            <person name="Splivallo R."/>
            <person name="Traeger S."/>
            <person name="Wang M."/>
            <person name="Zifcakova L."/>
            <person name="Wipf D."/>
            <person name="Zambonelli A."/>
            <person name="Paolocci F."/>
            <person name="Nowrousian M."/>
            <person name="Ottonello S."/>
            <person name="Baldrian P."/>
            <person name="Spatafora J.W."/>
            <person name="Henrissat B."/>
            <person name="Nagy L.G."/>
            <person name="Aury J.M."/>
            <person name="Wincker P."/>
            <person name="Grigoriev I.V."/>
            <person name="Bonfante P."/>
            <person name="Martin F.M."/>
        </authorList>
    </citation>
    <scope>NUCLEOTIDE SEQUENCE [LARGE SCALE GENOMIC DNA]</scope>
    <source>
        <strain evidence="6 7">RN42</strain>
    </source>
</reference>
<evidence type="ECO:0000259" key="5">
    <source>
        <dbReference type="Pfam" id="PF25390"/>
    </source>
</evidence>
<feature type="region of interest" description="Disordered" evidence="4">
    <location>
        <begin position="1"/>
        <end position="192"/>
    </location>
</feature>
<evidence type="ECO:0000256" key="1">
    <source>
        <dbReference type="ARBA" id="ARBA00022658"/>
    </source>
</evidence>
<keyword evidence="1" id="KW-0344">Guanine-nucleotide releasing factor</keyword>
<feature type="compositionally biased region" description="Basic and acidic residues" evidence="4">
    <location>
        <begin position="301"/>
        <end position="311"/>
    </location>
</feature>
<feature type="compositionally biased region" description="Basic and acidic residues" evidence="4">
    <location>
        <begin position="178"/>
        <end position="188"/>
    </location>
</feature>
<dbReference type="InterPro" id="IPR000408">
    <property type="entry name" value="Reg_chr_condens"/>
</dbReference>
<dbReference type="PANTHER" id="PTHR45982">
    <property type="entry name" value="REGULATOR OF CHROMOSOME CONDENSATION"/>
    <property type="match status" value="1"/>
</dbReference>
<dbReference type="PROSITE" id="PS50012">
    <property type="entry name" value="RCC1_3"/>
    <property type="match status" value="7"/>
</dbReference>
<feature type="compositionally biased region" description="Low complexity" evidence="4">
    <location>
        <begin position="1"/>
        <end position="15"/>
    </location>
</feature>
<feature type="compositionally biased region" description="Acidic residues" evidence="4">
    <location>
        <begin position="312"/>
        <end position="321"/>
    </location>
</feature>
<dbReference type="PROSITE" id="PS00626">
    <property type="entry name" value="RCC1_2"/>
    <property type="match status" value="1"/>
</dbReference>
<dbReference type="InterPro" id="IPR058923">
    <property type="entry name" value="RCC1-like_dom"/>
</dbReference>
<dbReference type="PANTHER" id="PTHR45982:SF1">
    <property type="entry name" value="REGULATOR OF CHROMOSOME CONDENSATION"/>
    <property type="match status" value="1"/>
</dbReference>
<dbReference type="InterPro" id="IPR009091">
    <property type="entry name" value="RCC1/BLIP-II"/>
</dbReference>
<dbReference type="SUPFAM" id="SSF50985">
    <property type="entry name" value="RCC1/BLIP-II"/>
    <property type="match status" value="1"/>
</dbReference>
<dbReference type="PROSITE" id="PS00625">
    <property type="entry name" value="RCC1_1"/>
    <property type="match status" value="1"/>
</dbReference>
<feature type="repeat" description="RCC1" evidence="3">
    <location>
        <begin position="465"/>
        <end position="525"/>
    </location>
</feature>
<name>A0A3N4IGB6_ASCIM</name>
<evidence type="ECO:0000313" key="6">
    <source>
        <dbReference type="EMBL" id="RPA83728.1"/>
    </source>
</evidence>
<dbReference type="EMBL" id="ML119663">
    <property type="protein sequence ID" value="RPA83728.1"/>
    <property type="molecule type" value="Genomic_DNA"/>
</dbReference>
<feature type="region of interest" description="Disordered" evidence="4">
    <location>
        <begin position="297"/>
        <end position="322"/>
    </location>
</feature>